<dbReference type="AlphaFoldDB" id="A0A8X7C4R4"/>
<name>A0A8X7C4R4_9ARAC</name>
<dbReference type="EMBL" id="BMAV01010491">
    <property type="protein sequence ID" value="GFY55605.1"/>
    <property type="molecule type" value="Genomic_DNA"/>
</dbReference>
<sequence length="85" mass="10436">MFKGDEKEDIVVVLGELGETVDPNMNVEDLKQKLMQSKAYLEGKEFLDTTIEERMEEEERRKRDEEHRMKMEKYRKREEYRKYVT</sequence>
<dbReference type="OrthoDB" id="6463263at2759"/>
<reference evidence="1" key="1">
    <citation type="submission" date="2020-08" db="EMBL/GenBank/DDBJ databases">
        <title>Multicomponent nature underlies the extraordinary mechanical properties of spider dragline silk.</title>
        <authorList>
            <person name="Kono N."/>
            <person name="Nakamura H."/>
            <person name="Mori M."/>
            <person name="Yoshida Y."/>
            <person name="Ohtoshi R."/>
            <person name="Malay A.D."/>
            <person name="Moran D.A.P."/>
            <person name="Tomita M."/>
            <person name="Numata K."/>
            <person name="Arakawa K."/>
        </authorList>
    </citation>
    <scope>NUCLEOTIDE SEQUENCE</scope>
</reference>
<dbReference type="Proteomes" id="UP000886998">
    <property type="component" value="Unassembled WGS sequence"/>
</dbReference>
<evidence type="ECO:0000313" key="2">
    <source>
        <dbReference type="Proteomes" id="UP000886998"/>
    </source>
</evidence>
<protein>
    <submittedName>
        <fullName evidence="1">Uncharacterized protein</fullName>
    </submittedName>
</protein>
<gene>
    <name evidence="1" type="ORF">TNIN_473461</name>
</gene>
<organism evidence="1 2">
    <name type="scientific">Trichonephila inaurata madagascariensis</name>
    <dbReference type="NCBI Taxonomy" id="2747483"/>
    <lineage>
        <taxon>Eukaryota</taxon>
        <taxon>Metazoa</taxon>
        <taxon>Ecdysozoa</taxon>
        <taxon>Arthropoda</taxon>
        <taxon>Chelicerata</taxon>
        <taxon>Arachnida</taxon>
        <taxon>Araneae</taxon>
        <taxon>Araneomorphae</taxon>
        <taxon>Entelegynae</taxon>
        <taxon>Araneoidea</taxon>
        <taxon>Nephilidae</taxon>
        <taxon>Trichonephila</taxon>
        <taxon>Trichonephila inaurata</taxon>
    </lineage>
</organism>
<accession>A0A8X7C4R4</accession>
<comment type="caution">
    <text evidence="1">The sequence shown here is derived from an EMBL/GenBank/DDBJ whole genome shotgun (WGS) entry which is preliminary data.</text>
</comment>
<proteinExistence type="predicted"/>
<keyword evidence="2" id="KW-1185">Reference proteome</keyword>
<evidence type="ECO:0000313" key="1">
    <source>
        <dbReference type="EMBL" id="GFY55605.1"/>
    </source>
</evidence>